<sequence>MKKKTKRILISILLALLILIGIQQYYVYTMKDYWNEKDAAVIVAKQQANLASLTHASKSVWDTVCWVVEGKNTAGEDVVVWVVDGKVDHQELAKNGVSLDQIKNSIKSQMPDISIVRLVPGIFDQGAGKQYVYQLFYKDADHYNYRFYRFSDGQALPETYTLPNR</sequence>
<proteinExistence type="predicted"/>
<dbReference type="InterPro" id="IPR041401">
    <property type="entry name" value="TseB-like_dom"/>
</dbReference>
<dbReference type="AlphaFoldDB" id="A0A3S1D3A7"/>
<dbReference type="Pfam" id="PF17881">
    <property type="entry name" value="TseB"/>
    <property type="match status" value="1"/>
</dbReference>
<dbReference type="InterPro" id="IPR046350">
    <property type="entry name" value="Cystatin_sf"/>
</dbReference>
<name>A0A3S1D3A7_9BACL</name>
<dbReference type="Gene3D" id="3.10.450.40">
    <property type="match status" value="1"/>
</dbReference>
<keyword evidence="3" id="KW-1185">Reference proteome</keyword>
<gene>
    <name evidence="2" type="ORF">EJP77_03375</name>
</gene>
<comment type="caution">
    <text evidence="2">The sequence shown here is derived from an EMBL/GenBank/DDBJ whole genome shotgun (WGS) entry which is preliminary data.</text>
</comment>
<organism evidence="2 3">
    <name type="scientific">Paenibacillus zeisoli</name>
    <dbReference type="NCBI Taxonomy" id="2496267"/>
    <lineage>
        <taxon>Bacteria</taxon>
        <taxon>Bacillati</taxon>
        <taxon>Bacillota</taxon>
        <taxon>Bacilli</taxon>
        <taxon>Bacillales</taxon>
        <taxon>Paenibacillaceae</taxon>
        <taxon>Paenibacillus</taxon>
    </lineage>
</organism>
<feature type="domain" description="Cell wall elongation regulator TseB-like" evidence="1">
    <location>
        <begin position="40"/>
        <end position="82"/>
    </location>
</feature>
<evidence type="ECO:0000313" key="2">
    <source>
        <dbReference type="EMBL" id="RUT36050.1"/>
    </source>
</evidence>
<protein>
    <recommendedName>
        <fullName evidence="1">Cell wall elongation regulator TseB-like domain-containing protein</fullName>
    </recommendedName>
</protein>
<dbReference type="RefSeq" id="WP_127197746.1">
    <property type="nucleotide sequence ID" value="NZ_RZNX01000001.1"/>
</dbReference>
<dbReference type="SUPFAM" id="SSF54403">
    <property type="entry name" value="Cystatin/monellin"/>
    <property type="match status" value="2"/>
</dbReference>
<evidence type="ECO:0000259" key="1">
    <source>
        <dbReference type="Pfam" id="PF17881"/>
    </source>
</evidence>
<reference evidence="2 3" key="1">
    <citation type="submission" date="2018-12" db="EMBL/GenBank/DDBJ databases">
        <authorList>
            <person name="Sun L."/>
            <person name="Chen Z."/>
        </authorList>
    </citation>
    <scope>NUCLEOTIDE SEQUENCE [LARGE SCALE GENOMIC DNA]</scope>
    <source>
        <strain evidence="2 3">3-5-3</strain>
    </source>
</reference>
<dbReference type="OrthoDB" id="2678417at2"/>
<dbReference type="Proteomes" id="UP000272464">
    <property type="component" value="Unassembled WGS sequence"/>
</dbReference>
<dbReference type="EMBL" id="RZNX01000001">
    <property type="protein sequence ID" value="RUT36050.1"/>
    <property type="molecule type" value="Genomic_DNA"/>
</dbReference>
<evidence type="ECO:0000313" key="3">
    <source>
        <dbReference type="Proteomes" id="UP000272464"/>
    </source>
</evidence>
<accession>A0A3S1D3A7</accession>